<keyword evidence="1" id="KW-0472">Membrane</keyword>
<evidence type="ECO:0000259" key="2">
    <source>
        <dbReference type="Pfam" id="PF20237"/>
    </source>
</evidence>
<feature type="domain" description="DUF6594" evidence="2">
    <location>
        <begin position="108"/>
        <end position="292"/>
    </location>
</feature>
<dbReference type="EMBL" id="JBANMG010000005">
    <property type="protein sequence ID" value="KAK6953639.1"/>
    <property type="molecule type" value="Genomic_DNA"/>
</dbReference>
<dbReference type="Pfam" id="PF20237">
    <property type="entry name" value="DUF6594"/>
    <property type="match status" value="1"/>
</dbReference>
<gene>
    <name evidence="3" type="ORF">Daesc_005944</name>
</gene>
<dbReference type="InterPro" id="IPR046529">
    <property type="entry name" value="DUF6594"/>
</dbReference>
<accession>A0AAX6MLY4</accession>
<reference evidence="3 4" key="1">
    <citation type="journal article" date="2024" name="Front Chem Biol">
        <title>Unveiling the potential of Daldinia eschscholtzii MFLUCC 19-0629 through bioactivity and bioinformatics studies for enhanced sustainable agriculture production.</title>
        <authorList>
            <person name="Brooks S."/>
            <person name="Weaver J.A."/>
            <person name="Klomchit A."/>
            <person name="Alharthi S.A."/>
            <person name="Onlamun T."/>
            <person name="Nurani R."/>
            <person name="Vong T.K."/>
            <person name="Alberti F."/>
            <person name="Greco C."/>
        </authorList>
    </citation>
    <scope>NUCLEOTIDE SEQUENCE [LARGE SCALE GENOMIC DNA]</scope>
    <source>
        <strain evidence="3">MFLUCC 19-0629</strain>
    </source>
</reference>
<dbReference type="AlphaFoldDB" id="A0AAX6MLY4"/>
<evidence type="ECO:0000313" key="4">
    <source>
        <dbReference type="Proteomes" id="UP001369815"/>
    </source>
</evidence>
<proteinExistence type="predicted"/>
<evidence type="ECO:0000256" key="1">
    <source>
        <dbReference type="SAM" id="Phobius"/>
    </source>
</evidence>
<sequence>MERDIRVSTIQEDDRIEKFLVDHFKDDILEINSQNISIGSLRFGQSLFIDPKQIRKSTDVENGEGNRSQVTMKLSLAALSRMRMRKLQIKLTNRIMKMYYFDELPDDWEQLLEKYSTLIPLQRLRLRTRETNYKVTATRDNDYIRTCVDRGFHDPFLIRSERKVDAAVLKKALRQIPTEKLDRRLLTGNRRGKQEFNLAPPLEKESTAIGGTRTEMTQKQRTEELLKRIMVSVIGGAFLVVPVWIMVLVESTYTSLITTTVFVFVGGFAAAGVLRDNLQVVSVTAAYAAVLVVFVGANGSST</sequence>
<organism evidence="3 4">
    <name type="scientific">Daldinia eschscholtzii</name>
    <dbReference type="NCBI Taxonomy" id="292717"/>
    <lineage>
        <taxon>Eukaryota</taxon>
        <taxon>Fungi</taxon>
        <taxon>Dikarya</taxon>
        <taxon>Ascomycota</taxon>
        <taxon>Pezizomycotina</taxon>
        <taxon>Sordariomycetes</taxon>
        <taxon>Xylariomycetidae</taxon>
        <taxon>Xylariales</taxon>
        <taxon>Hypoxylaceae</taxon>
        <taxon>Daldinia</taxon>
    </lineage>
</organism>
<evidence type="ECO:0000313" key="3">
    <source>
        <dbReference type="EMBL" id="KAK6953639.1"/>
    </source>
</evidence>
<dbReference type="Proteomes" id="UP001369815">
    <property type="component" value="Unassembled WGS sequence"/>
</dbReference>
<comment type="caution">
    <text evidence="3">The sequence shown here is derived from an EMBL/GenBank/DDBJ whole genome shotgun (WGS) entry which is preliminary data.</text>
</comment>
<keyword evidence="1" id="KW-1133">Transmembrane helix</keyword>
<protein>
    <recommendedName>
        <fullName evidence="2">DUF6594 domain-containing protein</fullName>
    </recommendedName>
</protein>
<feature type="transmembrane region" description="Helical" evidence="1">
    <location>
        <begin position="253"/>
        <end position="273"/>
    </location>
</feature>
<name>A0AAX6MLY4_9PEZI</name>
<keyword evidence="4" id="KW-1185">Reference proteome</keyword>
<keyword evidence="1" id="KW-0812">Transmembrane</keyword>
<feature type="transmembrane region" description="Helical" evidence="1">
    <location>
        <begin position="280"/>
        <end position="297"/>
    </location>
</feature>
<feature type="transmembrane region" description="Helical" evidence="1">
    <location>
        <begin position="229"/>
        <end position="247"/>
    </location>
</feature>